<keyword evidence="6 8" id="KW-1133">Transmembrane helix</keyword>
<feature type="transmembrane region" description="Helical" evidence="8">
    <location>
        <begin position="246"/>
        <end position="268"/>
    </location>
</feature>
<feature type="transmembrane region" description="Helical" evidence="8">
    <location>
        <begin position="42"/>
        <end position="61"/>
    </location>
</feature>
<sequence length="445" mass="49938">MKFKPERKHLQWGITAFLVIAAAILFYYVIFHMGSLKSGISLLFSILTPLIYGAVIAYLFWPLVKLFERKVFFPLFSKMKVTFKKKGQKVIRLVSILLTLFLIILGIYILMAMLIPQIINSIMNIADNFPRYIDNIQTWLSDMLKEHPDMQTSVNDMINSLSVKAEDWMTHDLVPQLNSLLKDLSSGLMGIVNFLKNLILGLIVSIYILLSKESITGNIKKGLYALFKPERANHIIKDIRYIDKTFGGYIIGMLLDSLNIAVLCYIGTTLLGMPYSIFISVIVGVTNVIPFFGPYLGAIPSAILIFMVDPIQALYFIIFIFILQQIDGNFIAPRIIGDSTGMSPLMVLAAIMIGGGMFGIPGMVIGVPVFAIICTIIRNYVGSLLRKKKLPTDHSLYTNVDHVDSDTNEIIYSNTKKDVTSDEVFCFDFDEETSSSSKIDKNGKE</sequence>
<feature type="transmembrane region" description="Helical" evidence="8">
    <location>
        <begin position="90"/>
        <end position="115"/>
    </location>
</feature>
<comment type="subcellular location">
    <subcellularLocation>
        <location evidence="1">Cell membrane</location>
        <topology evidence="1">Multi-pass membrane protein</topology>
    </subcellularLocation>
</comment>
<dbReference type="AlphaFoldDB" id="A0A7G9GFK9"/>
<feature type="transmembrane region" description="Helical" evidence="8">
    <location>
        <begin position="346"/>
        <end position="377"/>
    </location>
</feature>
<feature type="transmembrane region" description="Helical" evidence="8">
    <location>
        <begin position="274"/>
        <end position="296"/>
    </location>
</feature>
<dbReference type="KEGG" id="whj:H9Q79_04690"/>
<evidence type="ECO:0000256" key="2">
    <source>
        <dbReference type="ARBA" id="ARBA00009773"/>
    </source>
</evidence>
<accession>A0A7G9GFK9</accession>
<keyword evidence="7 8" id="KW-0472">Membrane</keyword>
<dbReference type="GO" id="GO:0005886">
    <property type="term" value="C:plasma membrane"/>
    <property type="evidence" value="ECO:0007669"/>
    <property type="project" value="UniProtKB-SubCell"/>
</dbReference>
<evidence type="ECO:0000256" key="8">
    <source>
        <dbReference type="SAM" id="Phobius"/>
    </source>
</evidence>
<keyword evidence="3" id="KW-0813">Transport</keyword>
<evidence type="ECO:0000256" key="3">
    <source>
        <dbReference type="ARBA" id="ARBA00022448"/>
    </source>
</evidence>
<name>A0A7G9GFK9_9FIRM</name>
<reference evidence="9 10" key="1">
    <citation type="submission" date="2020-08" db="EMBL/GenBank/DDBJ databases">
        <authorList>
            <person name="Liu C."/>
            <person name="Sun Q."/>
        </authorList>
    </citation>
    <scope>NUCLEOTIDE SEQUENCE [LARGE SCALE GENOMIC DNA]</scope>
    <source>
        <strain evidence="9 10">NSJ-29</strain>
    </source>
</reference>
<evidence type="ECO:0000256" key="1">
    <source>
        <dbReference type="ARBA" id="ARBA00004651"/>
    </source>
</evidence>
<evidence type="ECO:0000256" key="7">
    <source>
        <dbReference type="ARBA" id="ARBA00023136"/>
    </source>
</evidence>
<dbReference type="Proteomes" id="UP000515860">
    <property type="component" value="Chromosome"/>
</dbReference>
<feature type="transmembrane region" description="Helical" evidence="8">
    <location>
        <begin position="303"/>
        <end position="326"/>
    </location>
</feature>
<feature type="transmembrane region" description="Helical" evidence="8">
    <location>
        <begin position="187"/>
        <end position="210"/>
    </location>
</feature>
<dbReference type="EMBL" id="CP060635">
    <property type="protein sequence ID" value="QNM09591.1"/>
    <property type="molecule type" value="Genomic_DNA"/>
</dbReference>
<evidence type="ECO:0000256" key="5">
    <source>
        <dbReference type="ARBA" id="ARBA00022692"/>
    </source>
</evidence>
<protein>
    <submittedName>
        <fullName evidence="9">AI-2E family transporter</fullName>
    </submittedName>
</protein>
<dbReference type="GO" id="GO:0055085">
    <property type="term" value="P:transmembrane transport"/>
    <property type="evidence" value="ECO:0007669"/>
    <property type="project" value="TreeGrafter"/>
</dbReference>
<dbReference type="RefSeq" id="WP_249329291.1">
    <property type="nucleotide sequence ID" value="NZ_CP060635.1"/>
</dbReference>
<dbReference type="PANTHER" id="PTHR21716:SF53">
    <property type="entry name" value="PERMEASE PERM-RELATED"/>
    <property type="match status" value="1"/>
</dbReference>
<keyword evidence="10" id="KW-1185">Reference proteome</keyword>
<evidence type="ECO:0000256" key="4">
    <source>
        <dbReference type="ARBA" id="ARBA00022475"/>
    </source>
</evidence>
<evidence type="ECO:0000256" key="6">
    <source>
        <dbReference type="ARBA" id="ARBA00022989"/>
    </source>
</evidence>
<keyword evidence="5 8" id="KW-0812">Transmembrane</keyword>
<dbReference type="Pfam" id="PF01594">
    <property type="entry name" value="AI-2E_transport"/>
    <property type="match status" value="1"/>
</dbReference>
<proteinExistence type="inferred from homology"/>
<evidence type="ECO:0000313" key="9">
    <source>
        <dbReference type="EMBL" id="QNM09591.1"/>
    </source>
</evidence>
<dbReference type="PANTHER" id="PTHR21716">
    <property type="entry name" value="TRANSMEMBRANE PROTEIN"/>
    <property type="match status" value="1"/>
</dbReference>
<gene>
    <name evidence="9" type="ORF">H9Q79_04690</name>
</gene>
<comment type="similarity">
    <text evidence="2">Belongs to the autoinducer-2 exporter (AI-2E) (TC 2.A.86) family.</text>
</comment>
<dbReference type="InterPro" id="IPR002549">
    <property type="entry name" value="AI-2E-like"/>
</dbReference>
<organism evidence="9 10">
    <name type="scientific">Wansuia hejianensis</name>
    <dbReference type="NCBI Taxonomy" id="2763667"/>
    <lineage>
        <taxon>Bacteria</taxon>
        <taxon>Bacillati</taxon>
        <taxon>Bacillota</taxon>
        <taxon>Clostridia</taxon>
        <taxon>Lachnospirales</taxon>
        <taxon>Lachnospiraceae</taxon>
        <taxon>Wansuia</taxon>
    </lineage>
</organism>
<keyword evidence="4" id="KW-1003">Cell membrane</keyword>
<evidence type="ECO:0000313" key="10">
    <source>
        <dbReference type="Proteomes" id="UP000515860"/>
    </source>
</evidence>
<feature type="transmembrane region" description="Helical" evidence="8">
    <location>
        <begin position="12"/>
        <end position="30"/>
    </location>
</feature>